<dbReference type="AlphaFoldDB" id="A0AAV6YS81"/>
<gene>
    <name evidence="1" type="ORF">GDO81_021718</name>
</gene>
<evidence type="ECO:0000313" key="2">
    <source>
        <dbReference type="Proteomes" id="UP000824782"/>
    </source>
</evidence>
<sequence>MEGKIVPKTKAKGVDICGVGKNVYIVRSDLGCYMRSTNFHRGEDLEVFHLHPSCRDGDHYLADKNDLFYIIKGNCYRQVKSMNTDEENAVYTLHPNCQGGDHYLSAWDSFFIIFLSRGVYRTTKNLHRDEDSVEYPLHPDCKDGLYYFGTEDYYYMVKPQDKWGIQYVKSTKFNENKDSETFSFHPSVINFLPGGVGVTKGPARGEWVCIKTISNEINLLEMQNKIPKKIGYEKEKMSCIEQNWKVNYRVVAETGGLSKAICRSQFSLTAEYGGCSVNTGKEDWSDATEVKEVLNVIPQPDEKIYIWAFQLCLGNDPVLYCSDMRILDDANPPTDVPLPPAPLLMASC</sequence>
<comment type="caution">
    <text evidence="1">The sequence shown here is derived from an EMBL/GenBank/DDBJ whole genome shotgun (WGS) entry which is preliminary data.</text>
</comment>
<protein>
    <recommendedName>
        <fullName evidence="3">DUF295 domain-containing protein</fullName>
    </recommendedName>
</protein>
<evidence type="ECO:0008006" key="3">
    <source>
        <dbReference type="Google" id="ProtNLM"/>
    </source>
</evidence>
<name>A0AAV6YS81_ENGPU</name>
<proteinExistence type="predicted"/>
<evidence type="ECO:0000313" key="1">
    <source>
        <dbReference type="EMBL" id="KAG8538953.1"/>
    </source>
</evidence>
<dbReference type="EMBL" id="WNYA01017402">
    <property type="protein sequence ID" value="KAG8538953.1"/>
    <property type="molecule type" value="Genomic_DNA"/>
</dbReference>
<keyword evidence="2" id="KW-1185">Reference proteome</keyword>
<organism evidence="1 2">
    <name type="scientific">Engystomops pustulosus</name>
    <name type="common">Tungara frog</name>
    <name type="synonym">Physalaemus pustulosus</name>
    <dbReference type="NCBI Taxonomy" id="76066"/>
    <lineage>
        <taxon>Eukaryota</taxon>
        <taxon>Metazoa</taxon>
        <taxon>Chordata</taxon>
        <taxon>Craniata</taxon>
        <taxon>Vertebrata</taxon>
        <taxon>Euteleostomi</taxon>
        <taxon>Amphibia</taxon>
        <taxon>Batrachia</taxon>
        <taxon>Anura</taxon>
        <taxon>Neobatrachia</taxon>
        <taxon>Hyloidea</taxon>
        <taxon>Leptodactylidae</taxon>
        <taxon>Leiuperinae</taxon>
        <taxon>Engystomops</taxon>
    </lineage>
</organism>
<dbReference type="Proteomes" id="UP000824782">
    <property type="component" value="Unassembled WGS sequence"/>
</dbReference>
<accession>A0AAV6YS81</accession>
<reference evidence="1" key="1">
    <citation type="thesis" date="2020" institute="ProQuest LLC" country="789 East Eisenhower Parkway, Ann Arbor, MI, USA">
        <title>Comparative Genomics and Chromosome Evolution.</title>
        <authorList>
            <person name="Mudd A.B."/>
        </authorList>
    </citation>
    <scope>NUCLEOTIDE SEQUENCE</scope>
    <source>
        <strain evidence="1">237g6f4</strain>
        <tissue evidence="1">Blood</tissue>
    </source>
</reference>